<dbReference type="EMBL" id="VSSQ01001132">
    <property type="protein sequence ID" value="MPM05440.1"/>
    <property type="molecule type" value="Genomic_DNA"/>
</dbReference>
<accession>A0A644WNP3</accession>
<dbReference type="Gene3D" id="2.60.20.10">
    <property type="entry name" value="Crystallins"/>
    <property type="match status" value="1"/>
</dbReference>
<reference evidence="1" key="1">
    <citation type="submission" date="2019-08" db="EMBL/GenBank/DDBJ databases">
        <authorList>
            <person name="Kucharzyk K."/>
            <person name="Murdoch R.W."/>
            <person name="Higgins S."/>
            <person name="Loffler F."/>
        </authorList>
    </citation>
    <scope>NUCLEOTIDE SEQUENCE</scope>
</reference>
<evidence type="ECO:0000313" key="1">
    <source>
        <dbReference type="EMBL" id="MPM05440.1"/>
    </source>
</evidence>
<sequence>MNKKSNLLYLLAGLFLVLFLTAASSTETNNNKQYCYALIAPIEEGNNGSSRIIKSDCFDNFADSISAATNGRVLLNHFARPDEVTNELLNSNNGLSSLSSQVVIGIDWDSTNFAGSSYTWVVSGSGCSISTQYSVSSMPSGWDNRVSSARGYSNCNYFYHYQNTNYGGSSVVCNTECSSMGSLDNATSSEKWTYTP</sequence>
<gene>
    <name evidence="1" type="ORF">SDC9_51730</name>
</gene>
<name>A0A644WNP3_9ZZZZ</name>
<protein>
    <submittedName>
        <fullName evidence="1">Uncharacterized protein</fullName>
    </submittedName>
</protein>
<proteinExistence type="predicted"/>
<comment type="caution">
    <text evidence="1">The sequence shown here is derived from an EMBL/GenBank/DDBJ whole genome shotgun (WGS) entry which is preliminary data.</text>
</comment>
<organism evidence="1">
    <name type="scientific">bioreactor metagenome</name>
    <dbReference type="NCBI Taxonomy" id="1076179"/>
    <lineage>
        <taxon>unclassified sequences</taxon>
        <taxon>metagenomes</taxon>
        <taxon>ecological metagenomes</taxon>
    </lineage>
</organism>
<dbReference type="AlphaFoldDB" id="A0A644WNP3"/>